<evidence type="ECO:0000313" key="3">
    <source>
        <dbReference type="EnsemblPlants" id="TuG1812G0300000532.01.T01.cds332085"/>
    </source>
</evidence>
<name>A0A8R7TQF2_TRIUA</name>
<reference evidence="4" key="1">
    <citation type="journal article" date="2013" name="Nature">
        <title>Draft genome of the wheat A-genome progenitor Triticum urartu.</title>
        <authorList>
            <person name="Ling H.Q."/>
            <person name="Zhao S."/>
            <person name="Liu D."/>
            <person name="Wang J."/>
            <person name="Sun H."/>
            <person name="Zhang C."/>
            <person name="Fan H."/>
            <person name="Li D."/>
            <person name="Dong L."/>
            <person name="Tao Y."/>
            <person name="Gao C."/>
            <person name="Wu H."/>
            <person name="Li Y."/>
            <person name="Cui Y."/>
            <person name="Guo X."/>
            <person name="Zheng S."/>
            <person name="Wang B."/>
            <person name="Yu K."/>
            <person name="Liang Q."/>
            <person name="Yang W."/>
            <person name="Lou X."/>
            <person name="Chen J."/>
            <person name="Feng M."/>
            <person name="Jian J."/>
            <person name="Zhang X."/>
            <person name="Luo G."/>
            <person name="Jiang Y."/>
            <person name="Liu J."/>
            <person name="Wang Z."/>
            <person name="Sha Y."/>
            <person name="Zhang B."/>
            <person name="Wu H."/>
            <person name="Tang D."/>
            <person name="Shen Q."/>
            <person name="Xue P."/>
            <person name="Zou S."/>
            <person name="Wang X."/>
            <person name="Liu X."/>
            <person name="Wang F."/>
            <person name="Yang Y."/>
            <person name="An X."/>
            <person name="Dong Z."/>
            <person name="Zhang K."/>
            <person name="Zhang X."/>
            <person name="Luo M.C."/>
            <person name="Dvorak J."/>
            <person name="Tong Y."/>
            <person name="Wang J."/>
            <person name="Yang H."/>
            <person name="Li Z."/>
            <person name="Wang D."/>
            <person name="Zhang A."/>
            <person name="Wang J."/>
        </authorList>
    </citation>
    <scope>NUCLEOTIDE SEQUENCE</scope>
    <source>
        <strain evidence="4">cv. G1812</strain>
    </source>
</reference>
<proteinExistence type="predicted"/>
<evidence type="ECO:0000256" key="1">
    <source>
        <dbReference type="SAM" id="MobiDB-lite"/>
    </source>
</evidence>
<evidence type="ECO:0000256" key="2">
    <source>
        <dbReference type="SAM" id="SignalP"/>
    </source>
</evidence>
<dbReference type="Proteomes" id="UP000015106">
    <property type="component" value="Chromosome 3"/>
</dbReference>
<keyword evidence="2" id="KW-0732">Signal</keyword>
<feature type="region of interest" description="Disordered" evidence="1">
    <location>
        <begin position="64"/>
        <end position="107"/>
    </location>
</feature>
<feature type="signal peptide" evidence="2">
    <location>
        <begin position="1"/>
        <end position="25"/>
    </location>
</feature>
<accession>A0A8R7TQF2</accession>
<feature type="compositionally biased region" description="Basic residues" evidence="1">
    <location>
        <begin position="68"/>
        <end position="89"/>
    </location>
</feature>
<gene>
    <name evidence="3" type="primary">LOC125542477</name>
</gene>
<evidence type="ECO:0008006" key="5">
    <source>
        <dbReference type="Google" id="ProtNLM"/>
    </source>
</evidence>
<protein>
    <recommendedName>
        <fullName evidence="5">Secreted protein</fullName>
    </recommendedName>
</protein>
<feature type="chain" id="PRO_5035842764" description="Secreted protein" evidence="2">
    <location>
        <begin position="26"/>
        <end position="118"/>
    </location>
</feature>
<keyword evidence="4" id="KW-1185">Reference proteome</keyword>
<dbReference type="Gramene" id="TuG1812G0300000532.01.T01">
    <property type="protein sequence ID" value="TuG1812G0300000532.01.T01.cds332085"/>
    <property type="gene ID" value="TuG1812G0300000532.01"/>
</dbReference>
<reference evidence="3" key="2">
    <citation type="submission" date="2018-03" db="EMBL/GenBank/DDBJ databases">
        <title>The Triticum urartu genome reveals the dynamic nature of wheat genome evolution.</title>
        <authorList>
            <person name="Ling H."/>
            <person name="Ma B."/>
            <person name="Shi X."/>
            <person name="Liu H."/>
            <person name="Dong L."/>
            <person name="Sun H."/>
            <person name="Cao Y."/>
            <person name="Gao Q."/>
            <person name="Zheng S."/>
            <person name="Li Y."/>
            <person name="Yu Y."/>
            <person name="Du H."/>
            <person name="Qi M."/>
            <person name="Li Y."/>
            <person name="Yu H."/>
            <person name="Cui Y."/>
            <person name="Wang N."/>
            <person name="Chen C."/>
            <person name="Wu H."/>
            <person name="Zhao Y."/>
            <person name="Zhang J."/>
            <person name="Li Y."/>
            <person name="Zhou W."/>
            <person name="Zhang B."/>
            <person name="Hu W."/>
            <person name="Eijk M."/>
            <person name="Tang J."/>
            <person name="Witsenboer H."/>
            <person name="Zhao S."/>
            <person name="Li Z."/>
            <person name="Zhang A."/>
            <person name="Wang D."/>
            <person name="Liang C."/>
        </authorList>
    </citation>
    <scope>NUCLEOTIDE SEQUENCE [LARGE SCALE GENOMIC DNA]</scope>
    <source>
        <strain evidence="3">cv. G1812</strain>
    </source>
</reference>
<reference evidence="3" key="3">
    <citation type="submission" date="2022-06" db="UniProtKB">
        <authorList>
            <consortium name="EnsemblPlants"/>
        </authorList>
    </citation>
    <scope>IDENTIFICATION</scope>
</reference>
<evidence type="ECO:0000313" key="4">
    <source>
        <dbReference type="Proteomes" id="UP000015106"/>
    </source>
</evidence>
<dbReference type="AlphaFoldDB" id="A0A8R7TQF2"/>
<sequence>MHLLLQLGCLLPNGPPLLLMWAGLAELCCVREGNMKQSRGHTMEKKRHPAASRLPLTCYKQVRESAPHHRHQIRFAAPRSRRRKQRSKLPTRTSISRCPTARGDEDARHCSISALTPL</sequence>
<dbReference type="EnsemblPlants" id="TuG1812G0300000532.01.T01">
    <property type="protein sequence ID" value="TuG1812G0300000532.01.T01.cds332085"/>
    <property type="gene ID" value="TuG1812G0300000532.01"/>
</dbReference>
<organism evidence="3 4">
    <name type="scientific">Triticum urartu</name>
    <name type="common">Red wild einkorn</name>
    <name type="synonym">Crithodium urartu</name>
    <dbReference type="NCBI Taxonomy" id="4572"/>
    <lineage>
        <taxon>Eukaryota</taxon>
        <taxon>Viridiplantae</taxon>
        <taxon>Streptophyta</taxon>
        <taxon>Embryophyta</taxon>
        <taxon>Tracheophyta</taxon>
        <taxon>Spermatophyta</taxon>
        <taxon>Magnoliopsida</taxon>
        <taxon>Liliopsida</taxon>
        <taxon>Poales</taxon>
        <taxon>Poaceae</taxon>
        <taxon>BOP clade</taxon>
        <taxon>Pooideae</taxon>
        <taxon>Triticodae</taxon>
        <taxon>Triticeae</taxon>
        <taxon>Triticinae</taxon>
        <taxon>Triticum</taxon>
    </lineage>
</organism>